<evidence type="ECO:0000313" key="2">
    <source>
        <dbReference type="EMBL" id="KMO78809.1"/>
    </source>
</evidence>
<dbReference type="Pfam" id="PF03625">
    <property type="entry name" value="DUF302"/>
    <property type="match status" value="1"/>
</dbReference>
<dbReference type="SUPFAM" id="SSF103247">
    <property type="entry name" value="TT1751-like"/>
    <property type="match status" value="1"/>
</dbReference>
<dbReference type="AlphaFoldDB" id="A0A0J6W8D6"/>
<evidence type="ECO:0000313" key="3">
    <source>
        <dbReference type="Proteomes" id="UP000036176"/>
    </source>
</evidence>
<keyword evidence="3" id="KW-1185">Reference proteome</keyword>
<dbReference type="InterPro" id="IPR016796">
    <property type="entry name" value="UCP021774"/>
</dbReference>
<accession>A0A0J6W8D6</accession>
<name>A0A0J6W8D6_MYCCU</name>
<proteinExistence type="predicted"/>
<dbReference type="EMBL" id="JYNX01000037">
    <property type="protein sequence ID" value="KMO78809.1"/>
    <property type="molecule type" value="Genomic_DNA"/>
</dbReference>
<dbReference type="RefSeq" id="WP_048419027.1">
    <property type="nucleotide sequence ID" value="NZ_JYNX01000037.1"/>
</dbReference>
<dbReference type="PANTHER" id="PTHR38342:SF1">
    <property type="entry name" value="SLR5037 PROTEIN"/>
    <property type="match status" value="1"/>
</dbReference>
<organism evidence="2 3">
    <name type="scientific">Mycolicibacterium chubuense</name>
    <name type="common">Mycobacterium chubuense</name>
    <dbReference type="NCBI Taxonomy" id="1800"/>
    <lineage>
        <taxon>Bacteria</taxon>
        <taxon>Bacillati</taxon>
        <taxon>Actinomycetota</taxon>
        <taxon>Actinomycetes</taxon>
        <taxon>Mycobacteriales</taxon>
        <taxon>Mycobacteriaceae</taxon>
        <taxon>Mycolicibacterium</taxon>
    </lineage>
</organism>
<dbReference type="Gene3D" id="3.30.310.70">
    <property type="entry name" value="TT1751-like domain"/>
    <property type="match status" value="1"/>
</dbReference>
<evidence type="ECO:0000259" key="1">
    <source>
        <dbReference type="Pfam" id="PF03625"/>
    </source>
</evidence>
<dbReference type="CDD" id="cd14797">
    <property type="entry name" value="DUF302"/>
    <property type="match status" value="1"/>
</dbReference>
<sequence>MTISLSTALQTSFADAVARTRAALTEQGFGVLTEIDMKATLKAKLGEDMEEYLILGACNPPLAHRAVNVDRQIGLLLPCNVVVRADRADDTSVIVEAMNPQILVEVTGEPALRDVADEVTRKMQAAIDSLQIAAAPA</sequence>
<dbReference type="InterPro" id="IPR035923">
    <property type="entry name" value="TT1751-like_sf"/>
</dbReference>
<feature type="domain" description="DUF302" evidence="1">
    <location>
        <begin position="35"/>
        <end position="100"/>
    </location>
</feature>
<comment type="caution">
    <text evidence="2">The sequence shown here is derived from an EMBL/GenBank/DDBJ whole genome shotgun (WGS) entry which is preliminary data.</text>
</comment>
<gene>
    <name evidence="2" type="ORF">MCHUDSM44219_03047</name>
</gene>
<dbReference type="PIRSF" id="PIRSF021774">
    <property type="entry name" value="UCP021774"/>
    <property type="match status" value="1"/>
</dbReference>
<dbReference type="PATRIC" id="fig|1800.3.peg.3051"/>
<dbReference type="OrthoDB" id="9791067at2"/>
<reference evidence="2 3" key="1">
    <citation type="journal article" date="2015" name="Genome Biol. Evol.">
        <title>Characterization of Three Mycobacterium spp. with Potential Use in Bioremediation by Genome Sequencing and Comparative Genomics.</title>
        <authorList>
            <person name="Das S."/>
            <person name="Pettersson B.M."/>
            <person name="Behra P.R."/>
            <person name="Ramesh M."/>
            <person name="Dasgupta S."/>
            <person name="Bhattacharya A."/>
            <person name="Kirsebom L.A."/>
        </authorList>
    </citation>
    <scope>NUCLEOTIDE SEQUENCE [LARGE SCALE GENOMIC DNA]</scope>
    <source>
        <strain evidence="2 3">DSM 44219</strain>
    </source>
</reference>
<dbReference type="PANTHER" id="PTHR38342">
    <property type="entry name" value="SLR5037 PROTEIN"/>
    <property type="match status" value="1"/>
</dbReference>
<dbReference type="InterPro" id="IPR005180">
    <property type="entry name" value="DUF302"/>
</dbReference>
<dbReference type="Proteomes" id="UP000036176">
    <property type="component" value="Unassembled WGS sequence"/>
</dbReference>
<protein>
    <recommendedName>
        <fullName evidence="1">DUF302 domain-containing protein</fullName>
    </recommendedName>
</protein>